<sequence>MVPLYRHHARRVRQRGAALRERVDCGKAARRIRQLRLKLPQEPLDAGKSGTGDGGPYAVCRSVRCERRGRIRRVWDPRGKHGYFRRETQS</sequence>
<evidence type="ECO:0000313" key="1">
    <source>
        <dbReference type="EMBL" id="MPN63138.1"/>
    </source>
</evidence>
<proteinExistence type="predicted"/>
<comment type="caution">
    <text evidence="1">The sequence shown here is derived from an EMBL/GenBank/DDBJ whole genome shotgun (WGS) entry which is preliminary data.</text>
</comment>
<reference evidence="1" key="1">
    <citation type="submission" date="2019-08" db="EMBL/GenBank/DDBJ databases">
        <authorList>
            <person name="Kucharzyk K."/>
            <person name="Murdoch R.W."/>
            <person name="Higgins S."/>
            <person name="Loffler F."/>
        </authorList>
    </citation>
    <scope>NUCLEOTIDE SEQUENCE</scope>
</reference>
<accession>A0A645JHH0</accession>
<organism evidence="1">
    <name type="scientific">bioreactor metagenome</name>
    <dbReference type="NCBI Taxonomy" id="1076179"/>
    <lineage>
        <taxon>unclassified sequences</taxon>
        <taxon>metagenomes</taxon>
        <taxon>ecological metagenomes</taxon>
    </lineage>
</organism>
<dbReference type="AlphaFoldDB" id="A0A645JHH0"/>
<gene>
    <name evidence="1" type="ORF">SDC9_210892</name>
</gene>
<name>A0A645JHH0_9ZZZZ</name>
<protein>
    <submittedName>
        <fullName evidence="1">Uncharacterized protein</fullName>
    </submittedName>
</protein>
<dbReference type="EMBL" id="VSSQ01142125">
    <property type="protein sequence ID" value="MPN63138.1"/>
    <property type="molecule type" value="Genomic_DNA"/>
</dbReference>